<gene>
    <name evidence="1" type="ORF">MENTE1834_LOCUS37326</name>
</gene>
<evidence type="ECO:0000313" key="1">
    <source>
        <dbReference type="EMBL" id="CAK5089603.1"/>
    </source>
</evidence>
<proteinExistence type="predicted"/>
<comment type="caution">
    <text evidence="1">The sequence shown here is derived from an EMBL/GenBank/DDBJ whole genome shotgun (WGS) entry which is preliminary data.</text>
</comment>
<protein>
    <submittedName>
        <fullName evidence="1">Uncharacterized protein</fullName>
    </submittedName>
</protein>
<organism evidence="1 2">
    <name type="scientific">Meloidogyne enterolobii</name>
    <name type="common">Root-knot nematode worm</name>
    <name type="synonym">Meloidogyne mayaguensis</name>
    <dbReference type="NCBI Taxonomy" id="390850"/>
    <lineage>
        <taxon>Eukaryota</taxon>
        <taxon>Metazoa</taxon>
        <taxon>Ecdysozoa</taxon>
        <taxon>Nematoda</taxon>
        <taxon>Chromadorea</taxon>
        <taxon>Rhabditida</taxon>
        <taxon>Tylenchina</taxon>
        <taxon>Tylenchomorpha</taxon>
        <taxon>Tylenchoidea</taxon>
        <taxon>Meloidogynidae</taxon>
        <taxon>Meloidogyninae</taxon>
        <taxon>Meloidogyne</taxon>
    </lineage>
</organism>
<sequence>MPPVKKQLPRQSTRLISLHPQTGIDEAARRRRIQKHLETLEKVWVFGRFSLGMGGGVSKLEFFTGFKFQIQISDNFQDDPHANIVWNKSAPKFDDELIFSRSDETKKRKKKSNDPPSKISAPEHATKKGKKLVASLTKTRFRKTFTQLLIESEKKWEEDKASTSFTTPSTSQQIQGSISPSIPPFLTYTQITAPPSLLPPRKFCAVCGLKSCYTCVKCGAHFCSIPCRDTHVDTRCLKWTV</sequence>
<reference evidence="1" key="1">
    <citation type="submission" date="2023-11" db="EMBL/GenBank/DDBJ databases">
        <authorList>
            <person name="Poullet M."/>
        </authorList>
    </citation>
    <scope>NUCLEOTIDE SEQUENCE</scope>
    <source>
        <strain evidence="1">E1834</strain>
    </source>
</reference>
<dbReference type="EMBL" id="CAVMJV010000078">
    <property type="protein sequence ID" value="CAK5089603.1"/>
    <property type="molecule type" value="Genomic_DNA"/>
</dbReference>
<accession>A0ACB1AHT4</accession>
<evidence type="ECO:0000313" key="2">
    <source>
        <dbReference type="Proteomes" id="UP001497535"/>
    </source>
</evidence>
<dbReference type="Proteomes" id="UP001497535">
    <property type="component" value="Unassembled WGS sequence"/>
</dbReference>
<keyword evidence="2" id="KW-1185">Reference proteome</keyword>
<name>A0ACB1AHT4_MELEN</name>